<dbReference type="CDD" id="cd05325">
    <property type="entry name" value="carb_red_sniffer_like_SDR_c"/>
    <property type="match status" value="1"/>
</dbReference>
<reference evidence="2 3" key="1">
    <citation type="submission" date="2018-05" db="EMBL/GenBank/DDBJ databases">
        <title>Whole genome sequencing for identification of molecular markers to develop diagnostic detection tools for the regulated plant pathogen Lachnellula willkommii.</title>
        <authorList>
            <person name="Giroux E."/>
            <person name="Bilodeau G."/>
        </authorList>
    </citation>
    <scope>NUCLEOTIDE SEQUENCE [LARGE SCALE GENOMIC DNA]</scope>
    <source>
        <strain evidence="2 3">CBS 625.97</strain>
    </source>
</reference>
<evidence type="ECO:0000313" key="3">
    <source>
        <dbReference type="Proteomes" id="UP000481288"/>
    </source>
</evidence>
<dbReference type="Proteomes" id="UP000481288">
    <property type="component" value="Unassembled WGS sequence"/>
</dbReference>
<evidence type="ECO:0000256" key="1">
    <source>
        <dbReference type="ARBA" id="ARBA00006484"/>
    </source>
</evidence>
<dbReference type="EMBL" id="QGMG01000279">
    <property type="protein sequence ID" value="TVY55055.1"/>
    <property type="molecule type" value="Genomic_DNA"/>
</dbReference>
<comment type="caution">
    <text evidence="2">The sequence shown here is derived from an EMBL/GenBank/DDBJ whole genome shotgun (WGS) entry which is preliminary data.</text>
</comment>
<proteinExistence type="inferred from homology"/>
<dbReference type="PANTHER" id="PTHR43544:SF36">
    <property type="entry name" value="CHAIN OXIDOREDUCTASE (CSGA), PUTATIVE (AFU_ORTHOLOGUE AFUA_4G00910)-RELATED"/>
    <property type="match status" value="1"/>
</dbReference>
<dbReference type="GO" id="GO:0016491">
    <property type="term" value="F:oxidoreductase activity"/>
    <property type="evidence" value="ECO:0007669"/>
    <property type="project" value="TreeGrafter"/>
</dbReference>
<dbReference type="GO" id="GO:0005737">
    <property type="term" value="C:cytoplasm"/>
    <property type="evidence" value="ECO:0007669"/>
    <property type="project" value="TreeGrafter"/>
</dbReference>
<dbReference type="PRINTS" id="PR00081">
    <property type="entry name" value="GDHRDH"/>
</dbReference>
<gene>
    <name evidence="2" type="ORF">LCER1_G007473</name>
</gene>
<sequence length="266" mass="29044">MASYLITGASRGLGLAMAKGLLSKPASKVAVVFVIARQITPALEGLAHTYPQRLVILLADVTDEKSIQKAALQVESTLNGPGLDFLINNAGTFPFSDGIEMMYEATLCKFLPDILGDDLMDTLKVNVNSVHLVNKTFLPLLRKGQKKTVMSLSAAMGSITRAAEFMFQDTPGYKISKAAMNMLMRQYSLYLEKEGFIFFSICPGWTQTEMGTSAANLTIDQSVTGLLNKLESVTVGDNGKFFDNDVPSWTWTSGPKNLYDGKEIPY</sequence>
<organism evidence="2 3">
    <name type="scientific">Lachnellula cervina</name>
    <dbReference type="NCBI Taxonomy" id="1316786"/>
    <lineage>
        <taxon>Eukaryota</taxon>
        <taxon>Fungi</taxon>
        <taxon>Dikarya</taxon>
        <taxon>Ascomycota</taxon>
        <taxon>Pezizomycotina</taxon>
        <taxon>Leotiomycetes</taxon>
        <taxon>Helotiales</taxon>
        <taxon>Lachnaceae</taxon>
        <taxon>Lachnellula</taxon>
    </lineage>
</organism>
<dbReference type="InterPro" id="IPR002347">
    <property type="entry name" value="SDR_fam"/>
</dbReference>
<dbReference type="PANTHER" id="PTHR43544">
    <property type="entry name" value="SHORT-CHAIN DEHYDROGENASE/REDUCTASE"/>
    <property type="match status" value="1"/>
</dbReference>
<name>A0A7D8YTX7_9HELO</name>
<protein>
    <submittedName>
        <fullName evidence="2">Putative oxidoreductase</fullName>
    </submittedName>
</protein>
<dbReference type="OrthoDB" id="5296at2759"/>
<keyword evidence="3" id="KW-1185">Reference proteome</keyword>
<dbReference type="AlphaFoldDB" id="A0A7D8YTX7"/>
<dbReference type="SUPFAM" id="SSF51735">
    <property type="entry name" value="NAD(P)-binding Rossmann-fold domains"/>
    <property type="match status" value="1"/>
</dbReference>
<comment type="similarity">
    <text evidence="1">Belongs to the short-chain dehydrogenases/reductases (SDR) family.</text>
</comment>
<dbReference type="InterPro" id="IPR036291">
    <property type="entry name" value="NAD(P)-bd_dom_sf"/>
</dbReference>
<evidence type="ECO:0000313" key="2">
    <source>
        <dbReference type="EMBL" id="TVY55055.1"/>
    </source>
</evidence>
<dbReference type="Pfam" id="PF00106">
    <property type="entry name" value="adh_short"/>
    <property type="match status" value="1"/>
</dbReference>
<dbReference type="InterPro" id="IPR051468">
    <property type="entry name" value="Fungal_SecMetab_SDRs"/>
</dbReference>
<dbReference type="Gene3D" id="3.40.50.720">
    <property type="entry name" value="NAD(P)-binding Rossmann-like Domain"/>
    <property type="match status" value="1"/>
</dbReference>
<accession>A0A7D8YTX7</accession>